<feature type="chain" id="PRO_5035757195" description="Galectin" evidence="3">
    <location>
        <begin position="17"/>
        <end position="137"/>
    </location>
</feature>
<dbReference type="PROSITE" id="PS51304">
    <property type="entry name" value="GALECTIN"/>
    <property type="match status" value="1"/>
</dbReference>
<proteinExistence type="predicted"/>
<feature type="domain" description="Galectin" evidence="4">
    <location>
        <begin position="41"/>
        <end position="137"/>
    </location>
</feature>
<evidence type="ECO:0000313" key="5">
    <source>
        <dbReference type="EnsemblMetazoa" id="CJA22404a.1"/>
    </source>
</evidence>
<dbReference type="Proteomes" id="UP000005237">
    <property type="component" value="Unassembled WGS sequence"/>
</dbReference>
<protein>
    <recommendedName>
        <fullName evidence="2">Galectin</fullName>
    </recommendedName>
</protein>
<organism evidence="5 6">
    <name type="scientific">Caenorhabditis japonica</name>
    <dbReference type="NCBI Taxonomy" id="281687"/>
    <lineage>
        <taxon>Eukaryota</taxon>
        <taxon>Metazoa</taxon>
        <taxon>Ecdysozoa</taxon>
        <taxon>Nematoda</taxon>
        <taxon>Chromadorea</taxon>
        <taxon>Rhabditida</taxon>
        <taxon>Rhabditina</taxon>
        <taxon>Rhabditomorpha</taxon>
        <taxon>Rhabditoidea</taxon>
        <taxon>Rhabditidae</taxon>
        <taxon>Peloderinae</taxon>
        <taxon>Caenorhabditis</taxon>
    </lineage>
</organism>
<dbReference type="EnsemblMetazoa" id="CJA22404a.1">
    <property type="protein sequence ID" value="CJA22404a.1"/>
    <property type="gene ID" value="WBGene00177976"/>
</dbReference>
<evidence type="ECO:0000256" key="3">
    <source>
        <dbReference type="SAM" id="SignalP"/>
    </source>
</evidence>
<name>A0A8R1I6S4_CAEJA</name>
<dbReference type="SUPFAM" id="SSF49899">
    <property type="entry name" value="Concanavalin A-like lectins/glucanases"/>
    <property type="match status" value="1"/>
</dbReference>
<dbReference type="GO" id="GO:0030246">
    <property type="term" value="F:carbohydrate binding"/>
    <property type="evidence" value="ECO:0007669"/>
    <property type="project" value="UniProtKB-UniRule"/>
</dbReference>
<evidence type="ECO:0000256" key="2">
    <source>
        <dbReference type="RuleBase" id="RU102079"/>
    </source>
</evidence>
<dbReference type="Pfam" id="PF00337">
    <property type="entry name" value="Gal-bind_lectin"/>
    <property type="match status" value="1"/>
</dbReference>
<feature type="signal peptide" evidence="3">
    <location>
        <begin position="1"/>
        <end position="16"/>
    </location>
</feature>
<dbReference type="AlphaFoldDB" id="A0A8R1I6S4"/>
<dbReference type="InterPro" id="IPR013320">
    <property type="entry name" value="ConA-like_dom_sf"/>
</dbReference>
<sequence>MLTTLICLSLATLASCQGDAADPKETNYKKFIGEQEYKLPFKTRVSEPLAVGQTIHAVGTLSEKPTRVDFNFHKGSAKEADLPLHFSIRFNEGCQRRRRYIKKCCSAIEQPVLQDCITSAKFPVFENPSSNGSVPVE</sequence>
<accession>A0A8R1I6S4</accession>
<reference evidence="6" key="1">
    <citation type="submission" date="2010-08" db="EMBL/GenBank/DDBJ databases">
        <authorList>
            <consortium name="Caenorhabditis japonica Sequencing Consortium"/>
            <person name="Wilson R.K."/>
        </authorList>
    </citation>
    <scope>NUCLEOTIDE SEQUENCE [LARGE SCALE GENOMIC DNA]</scope>
    <source>
        <strain evidence="6">DF5081</strain>
    </source>
</reference>
<keyword evidence="6" id="KW-1185">Reference proteome</keyword>
<evidence type="ECO:0000313" key="6">
    <source>
        <dbReference type="Proteomes" id="UP000005237"/>
    </source>
</evidence>
<keyword evidence="1 2" id="KW-0430">Lectin</keyword>
<evidence type="ECO:0000259" key="4">
    <source>
        <dbReference type="PROSITE" id="PS51304"/>
    </source>
</evidence>
<keyword evidence="3" id="KW-0732">Signal</keyword>
<dbReference type="Gene3D" id="2.60.120.200">
    <property type="match status" value="1"/>
</dbReference>
<evidence type="ECO:0000256" key="1">
    <source>
        <dbReference type="ARBA" id="ARBA00022734"/>
    </source>
</evidence>
<dbReference type="InterPro" id="IPR001079">
    <property type="entry name" value="Galectin_CRD"/>
</dbReference>
<reference evidence="5" key="2">
    <citation type="submission" date="2022-06" db="UniProtKB">
        <authorList>
            <consortium name="EnsemblMetazoa"/>
        </authorList>
    </citation>
    <scope>IDENTIFICATION</scope>
    <source>
        <strain evidence="5">DF5081</strain>
    </source>
</reference>